<protein>
    <submittedName>
        <fullName evidence="2">Uncharacterized protein</fullName>
    </submittedName>
</protein>
<feature type="region of interest" description="Disordered" evidence="1">
    <location>
        <begin position="407"/>
        <end position="431"/>
    </location>
</feature>
<gene>
    <name evidence="2" type="ORF">DDE23_00715</name>
</gene>
<organism evidence="2 3">
    <name type="scientific">Pararhodobacter aggregans</name>
    <dbReference type="NCBI Taxonomy" id="404875"/>
    <lineage>
        <taxon>Bacteria</taxon>
        <taxon>Pseudomonadati</taxon>
        <taxon>Pseudomonadota</taxon>
        <taxon>Alphaproteobacteria</taxon>
        <taxon>Rhodobacterales</taxon>
        <taxon>Paracoccaceae</taxon>
        <taxon>Pararhodobacter</taxon>
    </lineage>
</organism>
<evidence type="ECO:0000313" key="2">
    <source>
        <dbReference type="EMBL" id="PVE48962.1"/>
    </source>
</evidence>
<name>A0A2T7UW99_9RHOB</name>
<keyword evidence="3" id="KW-1185">Reference proteome</keyword>
<sequence>MVIARAAILVALTLGSGVRADQAGEAGVDRVLYRYTGDPAGEASGVLVDGATGQIARLQHAVNLALLACGEEAGIATDGMFGRQTQSALERVAACPPIAARLPEGSEAAQGAVTEALWSVLLPALPPPDARMRMRALLLAFEGTDITRGAAWNFCQNNREVYDASTIDQPCFTNDPASYLTWGPNGATAGHGHEILSILARVEALDTRLIDSAFGDEAAPVRRMFDLRFGNAEEGAEPGQADRWGRDGELRRYLCGVYLDLPRREIWSQGFARLGQNPAVQALYEAVYESASFDGGKIRVFLNAWRDAGLEPTEIDFAFFADRAAHTRVRNVEVRRILRRVLAALPEGALPAQVRRGYARVARVTNASQRSARLGRDVAYYIDALEDRLTRAEHHAWEARGARRASAVGLSDARPAPELQVGPPDGWRATGLRPLTEAEAALCPAPVLNPRRPPARS</sequence>
<reference evidence="2 3" key="1">
    <citation type="journal article" date="2011" name="Syst. Appl. Microbiol.">
        <title>Defluviimonas denitrificans gen. nov., sp. nov., and Pararhodobacter aggregans gen. nov., sp. nov., non-phototrophic Rhodobacteraceae from the biofilter of a marine aquaculture.</title>
        <authorList>
            <person name="Foesel B.U."/>
            <person name="Drake H.L."/>
            <person name="Schramm A."/>
        </authorList>
    </citation>
    <scope>NUCLEOTIDE SEQUENCE [LARGE SCALE GENOMIC DNA]</scope>
    <source>
        <strain evidence="2 3">D1-19</strain>
    </source>
</reference>
<dbReference type="Proteomes" id="UP000244810">
    <property type="component" value="Unassembled WGS sequence"/>
</dbReference>
<comment type="caution">
    <text evidence="2">The sequence shown here is derived from an EMBL/GenBank/DDBJ whole genome shotgun (WGS) entry which is preliminary data.</text>
</comment>
<proteinExistence type="predicted"/>
<evidence type="ECO:0000313" key="3">
    <source>
        <dbReference type="Proteomes" id="UP000244810"/>
    </source>
</evidence>
<dbReference type="OrthoDB" id="7319615at2"/>
<dbReference type="EMBL" id="QDDR01000001">
    <property type="protein sequence ID" value="PVE48962.1"/>
    <property type="molecule type" value="Genomic_DNA"/>
</dbReference>
<accession>A0A2T7UW99</accession>
<evidence type="ECO:0000256" key="1">
    <source>
        <dbReference type="SAM" id="MobiDB-lite"/>
    </source>
</evidence>
<dbReference type="AlphaFoldDB" id="A0A2T7UW99"/>
<dbReference type="RefSeq" id="WP_107749468.1">
    <property type="nucleotide sequence ID" value="NZ_QBKF01000001.1"/>
</dbReference>